<accession>C1EIT0</accession>
<feature type="disulfide bond" evidence="14">
    <location>
        <begin position="110"/>
        <end position="142"/>
    </location>
</feature>
<dbReference type="PANTHER" id="PTHR11073">
    <property type="entry name" value="CALRETICULIN AND CALNEXIN"/>
    <property type="match status" value="1"/>
</dbReference>
<keyword evidence="18" id="KW-1185">Reference proteome</keyword>
<organism evidence="17 18">
    <name type="scientific">Micromonas commoda (strain RCC299 / NOUM17 / CCMP2709)</name>
    <name type="common">Picoplanktonic green alga</name>
    <dbReference type="NCBI Taxonomy" id="296587"/>
    <lineage>
        <taxon>Eukaryota</taxon>
        <taxon>Viridiplantae</taxon>
        <taxon>Chlorophyta</taxon>
        <taxon>Mamiellophyceae</taxon>
        <taxon>Mamiellales</taxon>
        <taxon>Mamiellaceae</taxon>
        <taxon>Micromonas</taxon>
    </lineage>
</organism>
<evidence type="ECO:0000256" key="10">
    <source>
        <dbReference type="ARBA" id="ARBA00023186"/>
    </source>
</evidence>
<feature type="compositionally biased region" description="Basic and acidic residues" evidence="16">
    <location>
        <begin position="224"/>
        <end position="243"/>
    </location>
</feature>
<evidence type="ECO:0000313" key="18">
    <source>
        <dbReference type="Proteomes" id="UP000002009"/>
    </source>
</evidence>
<evidence type="ECO:0000256" key="2">
    <source>
        <dbReference type="ARBA" id="ARBA00010983"/>
    </source>
</evidence>
<feature type="binding site" evidence="13">
    <location>
        <position position="114"/>
    </location>
    <ligand>
        <name>an alpha-D-glucoside</name>
        <dbReference type="ChEBI" id="CHEBI:22390"/>
    </ligand>
</feature>
<dbReference type="InterPro" id="IPR018124">
    <property type="entry name" value="Calret/calnex_CS"/>
</dbReference>
<dbReference type="GO" id="GO:0005788">
    <property type="term" value="C:endoplasmic reticulum lumen"/>
    <property type="evidence" value="ECO:0007669"/>
    <property type="project" value="UniProtKB-SubCell"/>
</dbReference>
<gene>
    <name evidence="17" type="ORF">MICPUN_64687</name>
</gene>
<dbReference type="Gene3D" id="2.60.120.200">
    <property type="match status" value="2"/>
</dbReference>
<evidence type="ECO:0000256" key="4">
    <source>
        <dbReference type="ARBA" id="ARBA00022729"/>
    </source>
</evidence>
<dbReference type="RefSeq" id="XP_002506655.1">
    <property type="nucleotide sequence ID" value="XM_002506609.1"/>
</dbReference>
<dbReference type="GeneID" id="8249742"/>
<feature type="binding site" evidence="13">
    <location>
        <position position="330"/>
    </location>
    <ligand>
        <name>an alpha-D-glucoside</name>
        <dbReference type="ChEBI" id="CHEBI:22390"/>
    </ligand>
</feature>
<evidence type="ECO:0000256" key="8">
    <source>
        <dbReference type="ARBA" id="ARBA00022833"/>
    </source>
</evidence>
<reference evidence="17 18" key="1">
    <citation type="journal article" date="2009" name="Science">
        <title>Green evolution and dynamic adaptations revealed by genomes of the marine picoeukaryotes Micromonas.</title>
        <authorList>
            <person name="Worden A.Z."/>
            <person name="Lee J.H."/>
            <person name="Mock T."/>
            <person name="Rouze P."/>
            <person name="Simmons M.P."/>
            <person name="Aerts A.L."/>
            <person name="Allen A.E."/>
            <person name="Cuvelier M.L."/>
            <person name="Derelle E."/>
            <person name="Everett M.V."/>
            <person name="Foulon E."/>
            <person name="Grimwood J."/>
            <person name="Gundlach H."/>
            <person name="Henrissat B."/>
            <person name="Napoli C."/>
            <person name="McDonald S.M."/>
            <person name="Parker M.S."/>
            <person name="Rombauts S."/>
            <person name="Salamov A."/>
            <person name="Von Dassow P."/>
            <person name="Badger J.H."/>
            <person name="Coutinho P.M."/>
            <person name="Demir E."/>
            <person name="Dubchak I."/>
            <person name="Gentemann C."/>
            <person name="Eikrem W."/>
            <person name="Gready J.E."/>
            <person name="John U."/>
            <person name="Lanier W."/>
            <person name="Lindquist E.A."/>
            <person name="Lucas S."/>
            <person name="Mayer K.F."/>
            <person name="Moreau H."/>
            <person name="Not F."/>
            <person name="Otillar R."/>
            <person name="Panaud O."/>
            <person name="Pangilinan J."/>
            <person name="Paulsen I."/>
            <person name="Piegu B."/>
            <person name="Poliakov A."/>
            <person name="Robbens S."/>
            <person name="Schmutz J."/>
            <person name="Toulza E."/>
            <person name="Wyss T."/>
            <person name="Zelensky A."/>
            <person name="Zhou K."/>
            <person name="Armbrust E.V."/>
            <person name="Bhattacharya D."/>
            <person name="Goodenough U.W."/>
            <person name="Van de Peer Y."/>
            <person name="Grigoriev I.V."/>
        </authorList>
    </citation>
    <scope>NUCLEOTIDE SEQUENCE [LARGE SCALE GENOMIC DNA]</scope>
    <source>
        <strain evidence="18">RCC299 / NOUM17</strain>
    </source>
</reference>
<keyword evidence="10 12" id="KW-0143">Chaperone</keyword>
<evidence type="ECO:0000256" key="12">
    <source>
        <dbReference type="PIRNR" id="PIRNR002356"/>
    </source>
</evidence>
<dbReference type="OMA" id="KRDEICA"/>
<evidence type="ECO:0000256" key="1">
    <source>
        <dbReference type="ARBA" id="ARBA00004319"/>
    </source>
</evidence>
<dbReference type="Gene3D" id="2.10.250.10">
    <property type="entry name" value="Calreticulin/calnexin, P domain"/>
    <property type="match status" value="1"/>
</dbReference>
<dbReference type="InterPro" id="IPR013320">
    <property type="entry name" value="ConA-like_dom_sf"/>
</dbReference>
<keyword evidence="6" id="KW-0677">Repeat</keyword>
<evidence type="ECO:0000313" key="17">
    <source>
        <dbReference type="EMBL" id="ACO67913.1"/>
    </source>
</evidence>
<comment type="similarity">
    <text evidence="2 12 15">Belongs to the calreticulin family.</text>
</comment>
<dbReference type="OrthoDB" id="1938156at2759"/>
<feature type="binding site" evidence="13">
    <location>
        <position position="140"/>
    </location>
    <ligand>
        <name>an alpha-D-glucoside</name>
        <dbReference type="ChEBI" id="CHEBI:22390"/>
    </ligand>
</feature>
<comment type="subcellular location">
    <subcellularLocation>
        <location evidence="1 12">Endoplasmic reticulum lumen</location>
    </subcellularLocation>
</comment>
<keyword evidence="7 12" id="KW-0256">Endoplasmic reticulum</keyword>
<dbReference type="GO" id="GO:0005789">
    <property type="term" value="C:endoplasmic reticulum membrane"/>
    <property type="evidence" value="ECO:0007669"/>
    <property type="project" value="TreeGrafter"/>
</dbReference>
<dbReference type="PROSITE" id="PS00805">
    <property type="entry name" value="CALRETICULIN_REPEAT"/>
    <property type="match status" value="1"/>
</dbReference>
<dbReference type="PANTHER" id="PTHR11073:SF2">
    <property type="entry name" value="CALRETICULIN"/>
    <property type="match status" value="1"/>
</dbReference>
<sequence length="433" mass="48646">MSRTIPALLLCVLAALVRVASAEVYFEERFDAGWADRWLKSDWHVSDGTAGDFTRTAGKWYGDAEADAGVQTGPDARFYAMSADMGKTFTNEDKPLVLQFSAKHEQKLDCGGGYIKLLPSTADVKSFGGDTPYAIMFGPDICGHATRRVHVILANKGDAKPANLLIKDDIRAETDQLTHVYTLIIYPNNSYVVKIDNVEVSTGDIEDRWDFLPPKTIKDPAASKPEDWDDRPSIPDPNDVKPDDWDELNPELIPDVDAKKPDDWDDEEDGEWQAPMTKNPEYTGPWTQKSIANPDYKGQWEHPTIPNPDYDSSGAESLYKFTDLRHVGFELWQVKSGTIFDNVLVTDDPHYAEKFANETWGAMKDAERKMFDAVEKARAAKEAEEARKVTDADLEADKRAQPITVTNDDNDDDDDDDDDADDEYREEPAHDEL</sequence>
<dbReference type="PROSITE" id="PS00804">
    <property type="entry name" value="CALRETICULIN_2"/>
    <property type="match status" value="1"/>
</dbReference>
<comment type="function">
    <text evidence="11">Molecular calcium-binding chaperone promoting folding, oligomeric assembly and quality control in the ER via the calreticulin/calnexin cycle. This lectin may interact transiently with almost all of the monoglucosylated glycoproteins that are synthesized in the ER.</text>
</comment>
<evidence type="ECO:0000256" key="7">
    <source>
        <dbReference type="ARBA" id="ARBA00022824"/>
    </source>
</evidence>
<dbReference type="SUPFAM" id="SSF63887">
    <property type="entry name" value="P-domain of calnexin/calreticulin"/>
    <property type="match status" value="1"/>
</dbReference>
<dbReference type="GO" id="GO:0005509">
    <property type="term" value="F:calcium ion binding"/>
    <property type="evidence" value="ECO:0007669"/>
    <property type="project" value="InterPro"/>
</dbReference>
<feature type="chain" id="PRO_5002907241" description="Calreticulin" evidence="15">
    <location>
        <begin position="23"/>
        <end position="433"/>
    </location>
</feature>
<keyword evidence="9" id="KW-0106">Calcium</keyword>
<keyword evidence="5" id="KW-0430">Lectin</keyword>
<keyword evidence="3" id="KW-0479">Metal-binding</keyword>
<dbReference type="EMBL" id="CP001334">
    <property type="protein sequence ID" value="ACO67913.1"/>
    <property type="molecule type" value="Genomic_DNA"/>
</dbReference>
<dbReference type="GO" id="GO:0051082">
    <property type="term" value="F:unfolded protein binding"/>
    <property type="evidence" value="ECO:0007669"/>
    <property type="project" value="InterPro"/>
</dbReference>
<feature type="region of interest" description="Disordered" evidence="16">
    <location>
        <begin position="382"/>
        <end position="433"/>
    </location>
</feature>
<feature type="signal peptide" evidence="15">
    <location>
        <begin position="1"/>
        <end position="22"/>
    </location>
</feature>
<dbReference type="SUPFAM" id="SSF49899">
    <property type="entry name" value="Concanavalin A-like lectins/glucanases"/>
    <property type="match status" value="1"/>
</dbReference>
<dbReference type="InterPro" id="IPR009033">
    <property type="entry name" value="Calreticulin/calnexin_P_dom_sf"/>
</dbReference>
<evidence type="ECO:0000256" key="6">
    <source>
        <dbReference type="ARBA" id="ARBA00022737"/>
    </source>
</evidence>
<dbReference type="Proteomes" id="UP000002009">
    <property type="component" value="Chromosome 16"/>
</dbReference>
<dbReference type="STRING" id="296587.C1EIT0"/>
<evidence type="ECO:0000256" key="14">
    <source>
        <dbReference type="PIRSR" id="PIRSR002356-3"/>
    </source>
</evidence>
<dbReference type="GO" id="GO:0036503">
    <property type="term" value="P:ERAD pathway"/>
    <property type="evidence" value="ECO:0007669"/>
    <property type="project" value="TreeGrafter"/>
</dbReference>
<dbReference type="InterPro" id="IPR001580">
    <property type="entry name" value="Calret/calnex"/>
</dbReference>
<dbReference type="GO" id="GO:0006457">
    <property type="term" value="P:protein folding"/>
    <property type="evidence" value="ECO:0007669"/>
    <property type="project" value="InterPro"/>
</dbReference>
<dbReference type="GO" id="GO:0030246">
    <property type="term" value="F:carbohydrate binding"/>
    <property type="evidence" value="ECO:0007669"/>
    <property type="project" value="UniProtKB-KW"/>
</dbReference>
<evidence type="ECO:0000256" key="13">
    <source>
        <dbReference type="PIRSR" id="PIRSR002356-1"/>
    </source>
</evidence>
<evidence type="ECO:0000256" key="5">
    <source>
        <dbReference type="ARBA" id="ARBA00022734"/>
    </source>
</evidence>
<feature type="region of interest" description="Disordered" evidence="16">
    <location>
        <begin position="209"/>
        <end position="293"/>
    </location>
</feature>
<dbReference type="KEGG" id="mis:MICPUN_64687"/>
<dbReference type="FunCoup" id="C1EIT0">
    <property type="interactions" value="1656"/>
</dbReference>
<dbReference type="PIRSF" id="PIRSF002356">
    <property type="entry name" value="Calreticulin"/>
    <property type="match status" value="1"/>
</dbReference>
<dbReference type="AlphaFoldDB" id="C1EIT0"/>
<evidence type="ECO:0000256" key="9">
    <source>
        <dbReference type="ARBA" id="ARBA00022837"/>
    </source>
</evidence>
<feature type="compositionally biased region" description="Acidic residues" evidence="16">
    <location>
        <begin position="408"/>
        <end position="425"/>
    </location>
</feature>
<keyword evidence="14" id="KW-1015">Disulfide bond</keyword>
<dbReference type="InterPro" id="IPR009169">
    <property type="entry name" value="Calreticulin"/>
</dbReference>
<dbReference type="PRINTS" id="PR00626">
    <property type="entry name" value="CALRETICULIN"/>
</dbReference>
<proteinExistence type="inferred from homology"/>
<evidence type="ECO:0000256" key="3">
    <source>
        <dbReference type="ARBA" id="ARBA00022723"/>
    </source>
</evidence>
<evidence type="ECO:0000256" key="15">
    <source>
        <dbReference type="RuleBase" id="RU362126"/>
    </source>
</evidence>
<evidence type="ECO:0000256" key="16">
    <source>
        <dbReference type="SAM" id="MobiDB-lite"/>
    </source>
</evidence>
<dbReference type="InParanoid" id="C1EIT0"/>
<keyword evidence="4 15" id="KW-0732">Signal</keyword>
<dbReference type="FunFam" id="2.10.250.10:FF:000002">
    <property type="entry name" value="Calreticulin"/>
    <property type="match status" value="1"/>
</dbReference>
<dbReference type="FunFam" id="2.60.120.200:FF:000018">
    <property type="entry name" value="Calreticulin 1b"/>
    <property type="match status" value="1"/>
</dbReference>
<feature type="binding site" evidence="13">
    <location>
        <position position="133"/>
    </location>
    <ligand>
        <name>an alpha-D-glucoside</name>
        <dbReference type="ChEBI" id="CHEBI:22390"/>
    </ligand>
</feature>
<evidence type="ECO:0000256" key="11">
    <source>
        <dbReference type="ARBA" id="ARBA00037091"/>
    </source>
</evidence>
<name>C1EIT0_MICCC</name>
<feature type="compositionally biased region" description="Basic and acidic residues" evidence="16">
    <location>
        <begin position="382"/>
        <end position="400"/>
    </location>
</feature>
<feature type="binding site" evidence="13">
    <location>
        <position position="116"/>
    </location>
    <ligand>
        <name>an alpha-D-glucoside</name>
        <dbReference type="ChEBI" id="CHEBI:22390"/>
    </ligand>
</feature>
<dbReference type="Pfam" id="PF00262">
    <property type="entry name" value="Calreticulin"/>
    <property type="match status" value="2"/>
</dbReference>
<dbReference type="eggNOG" id="KOG0674">
    <property type="taxonomic scope" value="Eukaryota"/>
</dbReference>
<dbReference type="PROSITE" id="PS00803">
    <property type="entry name" value="CALRETICULIN_1"/>
    <property type="match status" value="1"/>
</dbReference>
<keyword evidence="8" id="KW-0862">Zinc</keyword>
<protein>
    <recommendedName>
        <fullName evidence="12">Calreticulin</fullName>
    </recommendedName>
</protein>